<feature type="transmembrane region" description="Helical" evidence="6">
    <location>
        <begin position="360"/>
        <end position="377"/>
    </location>
</feature>
<dbReference type="PANTHER" id="PTHR30250">
    <property type="entry name" value="PST FAMILY PREDICTED COLANIC ACID TRANSPORTER"/>
    <property type="match status" value="1"/>
</dbReference>
<evidence type="ECO:0000256" key="3">
    <source>
        <dbReference type="ARBA" id="ARBA00022692"/>
    </source>
</evidence>
<name>A0ABW8TP75_9CLOT</name>
<feature type="transmembrane region" description="Helical" evidence="6">
    <location>
        <begin position="149"/>
        <end position="169"/>
    </location>
</feature>
<evidence type="ECO:0000256" key="1">
    <source>
        <dbReference type="ARBA" id="ARBA00004651"/>
    </source>
</evidence>
<evidence type="ECO:0000256" key="4">
    <source>
        <dbReference type="ARBA" id="ARBA00022989"/>
    </source>
</evidence>
<feature type="transmembrane region" description="Helical" evidence="6">
    <location>
        <begin position="37"/>
        <end position="61"/>
    </location>
</feature>
<accession>A0ABW8TP75</accession>
<feature type="transmembrane region" description="Helical" evidence="6">
    <location>
        <begin position="175"/>
        <end position="193"/>
    </location>
</feature>
<reference evidence="7 8" key="1">
    <citation type="submission" date="2024-11" db="EMBL/GenBank/DDBJ databases">
        <authorList>
            <person name="Heng Y.C."/>
            <person name="Lim A.C.H."/>
            <person name="Lee J.K.Y."/>
            <person name="Kittelmann S."/>
        </authorList>
    </citation>
    <scope>NUCLEOTIDE SEQUENCE [LARGE SCALE GENOMIC DNA]</scope>
    <source>
        <strain evidence="7 8">WILCCON 0202</strain>
    </source>
</reference>
<dbReference type="PANTHER" id="PTHR30250:SF11">
    <property type="entry name" value="O-ANTIGEN TRANSPORTER-RELATED"/>
    <property type="match status" value="1"/>
</dbReference>
<comment type="subcellular location">
    <subcellularLocation>
        <location evidence="1">Cell membrane</location>
        <topology evidence="1">Multi-pass membrane protein</topology>
    </subcellularLocation>
</comment>
<keyword evidence="3 6" id="KW-0812">Transmembrane</keyword>
<feature type="transmembrane region" description="Helical" evidence="6">
    <location>
        <begin position="440"/>
        <end position="464"/>
    </location>
</feature>
<evidence type="ECO:0000256" key="2">
    <source>
        <dbReference type="ARBA" id="ARBA00022475"/>
    </source>
</evidence>
<protein>
    <submittedName>
        <fullName evidence="7">Oligosaccharide flippase family protein</fullName>
    </submittedName>
</protein>
<gene>
    <name evidence="7" type="ORF">ACJDUH_05205</name>
</gene>
<evidence type="ECO:0000256" key="6">
    <source>
        <dbReference type="SAM" id="Phobius"/>
    </source>
</evidence>
<feature type="transmembrane region" description="Helical" evidence="6">
    <location>
        <begin position="82"/>
        <end position="104"/>
    </location>
</feature>
<dbReference type="EMBL" id="JBJHZY010000001">
    <property type="protein sequence ID" value="MFL0267495.1"/>
    <property type="molecule type" value="Genomic_DNA"/>
</dbReference>
<feature type="transmembrane region" description="Helical" evidence="6">
    <location>
        <begin position="292"/>
        <end position="317"/>
    </location>
</feature>
<feature type="transmembrane region" description="Helical" evidence="6">
    <location>
        <begin position="9"/>
        <end position="31"/>
    </location>
</feature>
<dbReference type="Pfam" id="PF01943">
    <property type="entry name" value="Polysacc_synt"/>
    <property type="match status" value="1"/>
</dbReference>
<dbReference type="InterPro" id="IPR050833">
    <property type="entry name" value="Poly_Biosynth_Transport"/>
</dbReference>
<evidence type="ECO:0000313" key="8">
    <source>
        <dbReference type="Proteomes" id="UP001623661"/>
    </source>
</evidence>
<keyword evidence="8" id="KW-1185">Reference proteome</keyword>
<feature type="transmembrane region" description="Helical" evidence="6">
    <location>
        <begin position="116"/>
        <end position="137"/>
    </location>
</feature>
<dbReference type="Proteomes" id="UP001623661">
    <property type="component" value="Unassembled WGS sequence"/>
</dbReference>
<evidence type="ECO:0000256" key="5">
    <source>
        <dbReference type="ARBA" id="ARBA00023136"/>
    </source>
</evidence>
<keyword evidence="4 6" id="KW-1133">Transmembrane helix</keyword>
<proteinExistence type="predicted"/>
<feature type="transmembrane region" description="Helical" evidence="6">
    <location>
        <begin position="251"/>
        <end position="271"/>
    </location>
</feature>
<feature type="transmembrane region" description="Helical" evidence="6">
    <location>
        <begin position="383"/>
        <end position="405"/>
    </location>
</feature>
<evidence type="ECO:0000313" key="7">
    <source>
        <dbReference type="EMBL" id="MFL0267495.1"/>
    </source>
</evidence>
<feature type="transmembrane region" description="Helical" evidence="6">
    <location>
        <begin position="213"/>
        <end position="231"/>
    </location>
</feature>
<sequence length="480" mass="55222">MENKFARLGVIYVIGQILSKAISFILLPIYIKQLGIIGYGQLSLVDAVLDFIASFTILGIYSGYIRFYRDYSGKQQERLKNTAISFAFAMSLIDIILVLTVGKFTSNFIFNYEHSFYILILVLVRSIISQLVILLMCDYGLNFKARINVTLNLVNLLLNLVFTFGLVVYKKRGIIGIYEGYILSNLIMFIYLMKVKDSKFKFEVDKDMLRNMLKFSVGLIPSCIAATILTLSDRYFLKGFRDITATGIYSVGYKFGMLIEPLFVSPFKQIFTPYKFSIWKDKDSQDKFNSFYFKYHFIGCFIVLAICIYSKTMIILLSSKDSIIAYKVVPLIAMAYFFYGKSSFYSMGIQIKNKTYYDGFIMLSAGAINLILNLILIPKLGMYGAAVSTTISYLVMNCIYVRFSLPLYYIKFEGKKVYKIYFITFVLYSIYYVISILNIFILFEIIIGAVLLTSYIICSVQFNLISLKELRNYLVKIKKS</sequence>
<feature type="transmembrane region" description="Helical" evidence="6">
    <location>
        <begin position="417"/>
        <end position="434"/>
    </location>
</feature>
<feature type="transmembrane region" description="Helical" evidence="6">
    <location>
        <begin position="323"/>
        <end position="339"/>
    </location>
</feature>
<keyword evidence="2" id="KW-1003">Cell membrane</keyword>
<keyword evidence="5 6" id="KW-0472">Membrane</keyword>
<organism evidence="7 8">
    <name type="scientific">Candidatus Clostridium radicumherbarum</name>
    <dbReference type="NCBI Taxonomy" id="3381662"/>
    <lineage>
        <taxon>Bacteria</taxon>
        <taxon>Bacillati</taxon>
        <taxon>Bacillota</taxon>
        <taxon>Clostridia</taxon>
        <taxon>Eubacteriales</taxon>
        <taxon>Clostridiaceae</taxon>
        <taxon>Clostridium</taxon>
    </lineage>
</organism>
<comment type="caution">
    <text evidence="7">The sequence shown here is derived from an EMBL/GenBank/DDBJ whole genome shotgun (WGS) entry which is preliminary data.</text>
</comment>
<dbReference type="InterPro" id="IPR002797">
    <property type="entry name" value="Polysacc_synth"/>
</dbReference>